<gene>
    <name evidence="2" type="ORF">DXN04_05570</name>
</gene>
<evidence type="ECO:0000313" key="2">
    <source>
        <dbReference type="EMBL" id="RFM36966.1"/>
    </source>
</evidence>
<sequence>MIVGIAALFWKGRFVLIFMPLVSWVFKLTERTSSKFCAREDNANEHTKAKIKKINFIVGI</sequence>
<keyword evidence="1" id="KW-0472">Membrane</keyword>
<protein>
    <submittedName>
        <fullName evidence="2">Uncharacterized protein</fullName>
    </submittedName>
</protein>
<dbReference type="AlphaFoldDB" id="A0A3E1P9V3"/>
<keyword evidence="3" id="KW-1185">Reference proteome</keyword>
<evidence type="ECO:0000313" key="3">
    <source>
        <dbReference type="Proteomes" id="UP000261174"/>
    </source>
</evidence>
<reference evidence="2 3" key="1">
    <citation type="submission" date="2018-08" db="EMBL/GenBank/DDBJ databases">
        <title>Chitinophaga sp. K20C18050901, a novel bacterium isolated from forest soil.</title>
        <authorList>
            <person name="Wang C."/>
        </authorList>
    </citation>
    <scope>NUCLEOTIDE SEQUENCE [LARGE SCALE GENOMIC DNA]</scope>
    <source>
        <strain evidence="2 3">K20C18050901</strain>
    </source>
</reference>
<accession>A0A3E1P9V3</accession>
<organism evidence="2 3">
    <name type="scientific">Chitinophaga silvisoli</name>
    <dbReference type="NCBI Taxonomy" id="2291814"/>
    <lineage>
        <taxon>Bacteria</taxon>
        <taxon>Pseudomonadati</taxon>
        <taxon>Bacteroidota</taxon>
        <taxon>Chitinophagia</taxon>
        <taxon>Chitinophagales</taxon>
        <taxon>Chitinophagaceae</taxon>
        <taxon>Chitinophaga</taxon>
    </lineage>
</organism>
<keyword evidence="1" id="KW-1133">Transmembrane helix</keyword>
<dbReference type="EMBL" id="QTJV01000001">
    <property type="protein sequence ID" value="RFM36966.1"/>
    <property type="molecule type" value="Genomic_DNA"/>
</dbReference>
<name>A0A3E1P9V3_9BACT</name>
<dbReference type="Proteomes" id="UP000261174">
    <property type="component" value="Unassembled WGS sequence"/>
</dbReference>
<keyword evidence="1" id="KW-0812">Transmembrane</keyword>
<proteinExistence type="predicted"/>
<evidence type="ECO:0000256" key="1">
    <source>
        <dbReference type="SAM" id="Phobius"/>
    </source>
</evidence>
<feature type="transmembrane region" description="Helical" evidence="1">
    <location>
        <begin position="6"/>
        <end position="26"/>
    </location>
</feature>
<comment type="caution">
    <text evidence="2">The sequence shown here is derived from an EMBL/GenBank/DDBJ whole genome shotgun (WGS) entry which is preliminary data.</text>
</comment>